<feature type="active site" description="Proton donor" evidence="5">
    <location>
        <position position="106"/>
    </location>
</feature>
<keyword evidence="6" id="KW-0547">Nucleotide-binding</keyword>
<feature type="binding site" evidence="6">
    <location>
        <position position="94"/>
    </location>
    <ligand>
        <name>substrate</name>
    </ligand>
</feature>
<feature type="binding site" evidence="6">
    <location>
        <position position="190"/>
    </location>
    <ligand>
        <name>NAD(+)</name>
        <dbReference type="ChEBI" id="CHEBI:57540"/>
    </ligand>
</feature>
<dbReference type="Gene3D" id="3.40.50.10860">
    <property type="entry name" value="Leucine Dehydrogenase, chain A, domain 1"/>
    <property type="match status" value="1"/>
</dbReference>
<dbReference type="GO" id="GO:0006538">
    <property type="term" value="P:L-glutamate catabolic process"/>
    <property type="evidence" value="ECO:0007669"/>
    <property type="project" value="TreeGrafter"/>
</dbReference>
<evidence type="ECO:0000313" key="11">
    <source>
        <dbReference type="Proteomes" id="UP000615234"/>
    </source>
</evidence>
<dbReference type="Gene3D" id="3.40.50.720">
    <property type="entry name" value="NAD(P)-binding Rossmann-like Domain"/>
    <property type="match status" value="1"/>
</dbReference>
<sequence>MSRQYDPYENVVAVMEEAMNIGGIDKRMFEIIKNPQRETKVYLPVEMDDGSVKVFEGYRVQHSNIRGPFKGGIRYHKDVSLNEVKALATWMSLKCAVANIPFGGAKGGIKVDPATLSRRELCALTRRYTYAIEPIIGADTDIPAPDVNTNAQIMTWVLDTYSQLKGKPCPGVVTGKPLELGGSKGRPSATGRGVVISTKLLLAEDGKALEGTKVAIQGCGNVGGNTARIFGHRGAVVVAISDVSGGIYKETGLDADKVTAYVEAGGLLADYREDGVTHISNTDILTCDCDVLVPAALENQITKEVAEKLKCSYIVEGANGPTAADADPILAERGIKLVPDIFANSGGVIVSYFEWVQNIQEMTWEKPQVNEMLETIMTKAFGEIVEESKKSHCTLRMAAYIIALKRLIHTEEIKGIFP</sequence>
<dbReference type="InterPro" id="IPR036291">
    <property type="entry name" value="NAD(P)-bd_dom_sf"/>
</dbReference>
<dbReference type="GO" id="GO:0004352">
    <property type="term" value="F:glutamate dehydrogenase (NAD+) activity"/>
    <property type="evidence" value="ECO:0007669"/>
    <property type="project" value="TreeGrafter"/>
</dbReference>
<dbReference type="Pfam" id="PF02812">
    <property type="entry name" value="ELFV_dehydrog_N"/>
    <property type="match status" value="1"/>
</dbReference>
<dbReference type="RefSeq" id="WP_186847847.1">
    <property type="nucleotide sequence ID" value="NZ_JACOOX010000005.1"/>
</dbReference>
<reference evidence="10 11" key="1">
    <citation type="submission" date="2020-08" db="EMBL/GenBank/DDBJ databases">
        <title>Genome public.</title>
        <authorList>
            <person name="Liu C."/>
            <person name="Sun Q."/>
        </authorList>
    </citation>
    <scope>NUCLEOTIDE SEQUENCE [LARGE SCALE GENOMIC DNA]</scope>
    <source>
        <strain evidence="10 11">NSJ-10</strain>
    </source>
</reference>
<dbReference type="AlphaFoldDB" id="A0A8I0ALU5"/>
<dbReference type="InterPro" id="IPR014362">
    <property type="entry name" value="Glu_DH"/>
</dbReference>
<gene>
    <name evidence="10" type="ORF">H8S09_10735</name>
</gene>
<dbReference type="InterPro" id="IPR006097">
    <property type="entry name" value="Glu/Leu/Phe/Val/Trp_DH_dimer"/>
</dbReference>
<dbReference type="PRINTS" id="PR00082">
    <property type="entry name" value="GLFDHDRGNASE"/>
</dbReference>
<proteinExistence type="inferred from homology"/>
<dbReference type="EMBL" id="JACOOX010000005">
    <property type="protein sequence ID" value="MBC5663361.1"/>
    <property type="molecule type" value="Genomic_DNA"/>
</dbReference>
<dbReference type="SMART" id="SM00839">
    <property type="entry name" value="ELFV_dehydrog"/>
    <property type="match status" value="1"/>
</dbReference>
<evidence type="ECO:0000313" key="10">
    <source>
        <dbReference type="EMBL" id="MBC5663361.1"/>
    </source>
</evidence>
<dbReference type="PANTHER" id="PTHR11606">
    <property type="entry name" value="GLUTAMATE DEHYDROGENASE"/>
    <property type="match status" value="1"/>
</dbReference>
<evidence type="ECO:0000256" key="5">
    <source>
        <dbReference type="PIRSR" id="PIRSR000185-1"/>
    </source>
</evidence>
<dbReference type="Proteomes" id="UP000615234">
    <property type="component" value="Unassembled WGS sequence"/>
</dbReference>
<evidence type="ECO:0000256" key="8">
    <source>
        <dbReference type="RuleBase" id="RU004417"/>
    </source>
</evidence>
<evidence type="ECO:0000256" key="7">
    <source>
        <dbReference type="PIRSR" id="PIRSR000185-3"/>
    </source>
</evidence>
<keyword evidence="3 4" id="KW-0560">Oxidoreductase</keyword>
<name>A0A8I0ALU5_9FIRM</name>
<dbReference type="PROSITE" id="PS00074">
    <property type="entry name" value="GLFV_DEHYDROGENASE"/>
    <property type="match status" value="1"/>
</dbReference>
<dbReference type="Pfam" id="PF00208">
    <property type="entry name" value="ELFV_dehydrog"/>
    <property type="match status" value="1"/>
</dbReference>
<feature type="site" description="Important for catalysis" evidence="7">
    <location>
        <position position="146"/>
    </location>
</feature>
<dbReference type="InterPro" id="IPR006095">
    <property type="entry name" value="Glu/Leu/Phe/Val/Trp_DH"/>
</dbReference>
<comment type="caution">
    <text evidence="10">The sequence shown here is derived from an EMBL/GenBank/DDBJ whole genome shotgun (WGS) entry which is preliminary data.</text>
</comment>
<dbReference type="InterPro" id="IPR033524">
    <property type="entry name" value="Glu/Leu/Phe/Val_DH_AS"/>
</dbReference>
<dbReference type="FunFam" id="3.40.50.10860:FF:000003">
    <property type="entry name" value="Glutamate dehydrogenase"/>
    <property type="match status" value="1"/>
</dbReference>
<evidence type="ECO:0000256" key="4">
    <source>
        <dbReference type="PIRNR" id="PIRNR000185"/>
    </source>
</evidence>
<accession>A0A8I0ALU5</accession>
<evidence type="ECO:0000259" key="9">
    <source>
        <dbReference type="SMART" id="SM00839"/>
    </source>
</evidence>
<evidence type="ECO:0000256" key="2">
    <source>
        <dbReference type="ARBA" id="ARBA00012896"/>
    </source>
</evidence>
<comment type="similarity">
    <text evidence="1 4 8">Belongs to the Glu/Leu/Phe/Val dehydrogenases family.</text>
</comment>
<dbReference type="SUPFAM" id="SSF53223">
    <property type="entry name" value="Aminoacid dehydrogenase-like, N-terminal domain"/>
    <property type="match status" value="1"/>
</dbReference>
<keyword evidence="11" id="KW-1185">Reference proteome</keyword>
<dbReference type="CDD" id="cd01076">
    <property type="entry name" value="NAD_bind_1_Glu_DH"/>
    <property type="match status" value="1"/>
</dbReference>
<dbReference type="InterPro" id="IPR046346">
    <property type="entry name" value="Aminoacid_DH-like_N_sf"/>
</dbReference>
<feature type="binding site" evidence="6">
    <location>
        <position position="221"/>
    </location>
    <ligand>
        <name>NAD(+)</name>
        <dbReference type="ChEBI" id="CHEBI:57540"/>
    </ligand>
</feature>
<evidence type="ECO:0000256" key="1">
    <source>
        <dbReference type="ARBA" id="ARBA00006382"/>
    </source>
</evidence>
<feature type="binding site" evidence="6">
    <location>
        <position position="70"/>
    </location>
    <ligand>
        <name>substrate</name>
    </ligand>
</feature>
<dbReference type="PIRSF" id="PIRSF000185">
    <property type="entry name" value="Glu_DH"/>
    <property type="match status" value="1"/>
</dbReference>
<dbReference type="GO" id="GO:0000166">
    <property type="term" value="F:nucleotide binding"/>
    <property type="evidence" value="ECO:0007669"/>
    <property type="project" value="UniProtKB-KW"/>
</dbReference>
<dbReference type="InterPro" id="IPR006096">
    <property type="entry name" value="Glu/Leu/Phe/Val/Trp_DH_C"/>
</dbReference>
<keyword evidence="6" id="KW-0520">NAD</keyword>
<dbReference type="PANTHER" id="PTHR11606:SF13">
    <property type="entry name" value="GLUTAMATE DEHYDROGENASE 1, MITOCHONDRIAL"/>
    <property type="match status" value="1"/>
</dbReference>
<dbReference type="InterPro" id="IPR033922">
    <property type="entry name" value="NAD_bind_Glu_DH"/>
</dbReference>
<organism evidence="10 11">
    <name type="scientific">Coprococcus hominis</name>
    <name type="common">ex Liu et al. 2022</name>
    <dbReference type="NCBI Taxonomy" id="2763039"/>
    <lineage>
        <taxon>Bacteria</taxon>
        <taxon>Bacillati</taxon>
        <taxon>Bacillota</taxon>
        <taxon>Clostridia</taxon>
        <taxon>Lachnospirales</taxon>
        <taxon>Lachnospiraceae</taxon>
        <taxon>Coprococcus</taxon>
    </lineage>
</organism>
<feature type="domain" description="Glutamate/phenylalanine/leucine/valine/L-tryptophan dehydrogenase C-terminal" evidence="9">
    <location>
        <begin position="183"/>
        <end position="415"/>
    </location>
</feature>
<feature type="binding site" evidence="6">
    <location>
        <position position="351"/>
    </location>
    <ligand>
        <name>substrate</name>
    </ligand>
</feature>
<dbReference type="SUPFAM" id="SSF51735">
    <property type="entry name" value="NAD(P)-binding Rossmann-fold domains"/>
    <property type="match status" value="1"/>
</dbReference>
<protein>
    <recommendedName>
        <fullName evidence="2 4">Glutamate dehydrogenase</fullName>
    </recommendedName>
</protein>
<evidence type="ECO:0000256" key="3">
    <source>
        <dbReference type="ARBA" id="ARBA00023002"/>
    </source>
</evidence>
<evidence type="ECO:0000256" key="6">
    <source>
        <dbReference type="PIRSR" id="PIRSR000185-2"/>
    </source>
</evidence>